<dbReference type="SMART" id="SM00878">
    <property type="entry name" value="Biotin_carb_C"/>
    <property type="match status" value="1"/>
</dbReference>
<comment type="subunit">
    <text evidence="3 13">Acetyl-CoA carboxylase is a heterohexamer of biotin carboxyl carrier protein, biotin carboxylase and the two subunits of carboxyl transferase in a 2:2 complex.</text>
</comment>
<dbReference type="PANTHER" id="PTHR48095:SF2">
    <property type="entry name" value="BIOTIN CARBOXYLASE, CHLOROPLASTIC"/>
    <property type="match status" value="1"/>
</dbReference>
<dbReference type="RefSeq" id="WP_012242408.1">
    <property type="nucleotide sequence ID" value="NZ_CP126461.2"/>
</dbReference>
<comment type="caution">
    <text evidence="16">The sequence shown here is derived from an EMBL/GenBank/DDBJ whole genome shotgun (WGS) entry which is preliminary data.</text>
</comment>
<dbReference type="GO" id="GO:0005524">
    <property type="term" value="F:ATP binding"/>
    <property type="evidence" value="ECO:0007669"/>
    <property type="project" value="UniProtKB-UniRule"/>
</dbReference>
<dbReference type="PROSITE" id="PS00866">
    <property type="entry name" value="CPSASE_1"/>
    <property type="match status" value="1"/>
</dbReference>
<comment type="function">
    <text evidence="1 13">This protein is a component of the acetyl coenzyme A carboxylase complex; first, biotin carboxylase catalyzes the carboxylation of the carrier protein and then the transcarboxylase transfers the carboxyl group to form malonyl-CoA.</text>
</comment>
<dbReference type="InterPro" id="IPR005482">
    <property type="entry name" value="Biotin_COase_C"/>
</dbReference>
<dbReference type="PANTHER" id="PTHR48095">
    <property type="entry name" value="PYRUVATE CARBOXYLASE SUBUNIT A"/>
    <property type="match status" value="1"/>
</dbReference>
<dbReference type="InterPro" id="IPR011761">
    <property type="entry name" value="ATP-grasp"/>
</dbReference>
<keyword evidence="13" id="KW-0444">Lipid biosynthesis</keyword>
<gene>
    <name evidence="16" type="primary">accC</name>
    <name evidence="16" type="ORF">FNV44_03340</name>
</gene>
<dbReference type="Gene3D" id="3.30.470.20">
    <property type="entry name" value="ATP-grasp fold, B domain"/>
    <property type="match status" value="1"/>
</dbReference>
<comment type="catalytic activity">
    <reaction evidence="11 13">
        <text>N(6)-biotinyl-L-lysyl-[protein] + hydrogencarbonate + ATP = N(6)-carboxybiotinyl-L-lysyl-[protein] + ADP + phosphate + H(+)</text>
        <dbReference type="Rhea" id="RHEA:13501"/>
        <dbReference type="Rhea" id="RHEA-COMP:10505"/>
        <dbReference type="Rhea" id="RHEA-COMP:10506"/>
        <dbReference type="ChEBI" id="CHEBI:15378"/>
        <dbReference type="ChEBI" id="CHEBI:17544"/>
        <dbReference type="ChEBI" id="CHEBI:30616"/>
        <dbReference type="ChEBI" id="CHEBI:43474"/>
        <dbReference type="ChEBI" id="CHEBI:83144"/>
        <dbReference type="ChEBI" id="CHEBI:83145"/>
        <dbReference type="ChEBI" id="CHEBI:456216"/>
        <dbReference type="EC" id="6.3.4.14"/>
    </reaction>
</comment>
<organism evidence="16 17">
    <name type="scientific">Acholeplasma laidlawii</name>
    <dbReference type="NCBI Taxonomy" id="2148"/>
    <lineage>
        <taxon>Bacteria</taxon>
        <taxon>Bacillati</taxon>
        <taxon>Mycoplasmatota</taxon>
        <taxon>Mollicutes</taxon>
        <taxon>Acholeplasmatales</taxon>
        <taxon>Acholeplasmataceae</taxon>
        <taxon>Acholeplasma</taxon>
    </lineage>
</organism>
<name>A0A553IIT9_ACHLA</name>
<dbReference type="NCBIfam" id="TIGR00514">
    <property type="entry name" value="accC"/>
    <property type="match status" value="1"/>
</dbReference>
<dbReference type="SUPFAM" id="SSF51246">
    <property type="entry name" value="Rudiment single hybrid motif"/>
    <property type="match status" value="1"/>
</dbReference>
<comment type="pathway">
    <text evidence="2 13">Lipid metabolism; malonyl-CoA biosynthesis; malonyl-CoA from acetyl-CoA: step 1/1.</text>
</comment>
<evidence type="ECO:0000256" key="8">
    <source>
        <dbReference type="ARBA" id="ARBA00022840"/>
    </source>
</evidence>
<dbReference type="GO" id="GO:0046872">
    <property type="term" value="F:metal ion binding"/>
    <property type="evidence" value="ECO:0007669"/>
    <property type="project" value="UniProtKB-KW"/>
</dbReference>
<keyword evidence="10 13" id="KW-0092">Biotin</keyword>
<reference evidence="16 17" key="1">
    <citation type="submission" date="2019-07" db="EMBL/GenBank/DDBJ databases">
        <title>Genome sequence of Acholeplasma laidlawii strain with increased resistance to erythromycin.</title>
        <authorList>
            <person name="Medvedeva E.S."/>
            <person name="Baranova N.B."/>
            <person name="Siniagina M.N."/>
            <person name="Mouzykantov A."/>
            <person name="Chernova O.A."/>
            <person name="Chernov V.M."/>
        </authorList>
    </citation>
    <scope>NUCLEOTIDE SEQUENCE [LARGE SCALE GENOMIC DNA]</scope>
    <source>
        <strain evidence="16 17">PG8REry</strain>
    </source>
</reference>
<evidence type="ECO:0000256" key="5">
    <source>
        <dbReference type="ARBA" id="ARBA00022598"/>
    </source>
</evidence>
<evidence type="ECO:0000313" key="16">
    <source>
        <dbReference type="EMBL" id="TRY00092.1"/>
    </source>
</evidence>
<dbReference type="GO" id="GO:0004075">
    <property type="term" value="F:biotin carboxylase activity"/>
    <property type="evidence" value="ECO:0007669"/>
    <property type="project" value="UniProtKB-EC"/>
</dbReference>
<accession>A0A553IIT9</accession>
<keyword evidence="7 12" id="KW-0547">Nucleotide-binding</keyword>
<keyword evidence="9" id="KW-0460">Magnesium</keyword>
<evidence type="ECO:0000259" key="15">
    <source>
        <dbReference type="PROSITE" id="PS50979"/>
    </source>
</evidence>
<dbReference type="InterPro" id="IPR004549">
    <property type="entry name" value="Acetyl_CoA_COase_biotin_COase"/>
</dbReference>
<dbReference type="FunFam" id="3.40.50.20:FF:000010">
    <property type="entry name" value="Propionyl-CoA carboxylase subunit alpha"/>
    <property type="match status" value="1"/>
</dbReference>
<dbReference type="GeneID" id="41338638"/>
<dbReference type="Pfam" id="PF00289">
    <property type="entry name" value="Biotin_carb_N"/>
    <property type="match status" value="1"/>
</dbReference>
<dbReference type="NCBIfam" id="NF006367">
    <property type="entry name" value="PRK08591.1"/>
    <property type="match status" value="1"/>
</dbReference>
<evidence type="ECO:0000256" key="12">
    <source>
        <dbReference type="PROSITE-ProRule" id="PRU00409"/>
    </source>
</evidence>
<feature type="domain" description="Biotin carboxylation" evidence="15">
    <location>
        <begin position="2"/>
        <end position="447"/>
    </location>
</feature>
<keyword evidence="6" id="KW-0479">Metal-binding</keyword>
<protein>
    <recommendedName>
        <fullName evidence="4 13">Biotin carboxylase</fullName>
        <ecNumber evidence="4 13">6.3.4.14</ecNumber>
    </recommendedName>
    <alternativeName>
        <fullName evidence="13">Acetyl-coenzyme A carboxylase biotin carboxylase subunit A</fullName>
    </alternativeName>
</protein>
<keyword evidence="13" id="KW-0276">Fatty acid metabolism</keyword>
<dbReference type="InterPro" id="IPR051602">
    <property type="entry name" value="ACC_Biotin_Carboxylase"/>
</dbReference>
<evidence type="ECO:0000256" key="6">
    <source>
        <dbReference type="ARBA" id="ARBA00022723"/>
    </source>
</evidence>
<evidence type="ECO:0000256" key="3">
    <source>
        <dbReference type="ARBA" id="ARBA00011750"/>
    </source>
</evidence>
<dbReference type="Proteomes" id="UP000315938">
    <property type="component" value="Unassembled WGS sequence"/>
</dbReference>
<dbReference type="UniPathway" id="UPA00655">
    <property type="reaction ID" value="UER00711"/>
</dbReference>
<evidence type="ECO:0000259" key="14">
    <source>
        <dbReference type="PROSITE" id="PS50975"/>
    </source>
</evidence>
<dbReference type="FunFam" id="3.30.1490.20:FF:000018">
    <property type="entry name" value="Biotin carboxylase"/>
    <property type="match status" value="1"/>
</dbReference>
<proteinExistence type="predicted"/>
<dbReference type="InterPro" id="IPR011054">
    <property type="entry name" value="Rudment_hybrid_motif"/>
</dbReference>
<evidence type="ECO:0000256" key="4">
    <source>
        <dbReference type="ARBA" id="ARBA00013263"/>
    </source>
</evidence>
<evidence type="ECO:0000313" key="17">
    <source>
        <dbReference type="Proteomes" id="UP000315938"/>
    </source>
</evidence>
<sequence length="459" mass="50507">MAQNKVLVANRGEIAVRIIRACKELGIPVVAVYSTADKSSLHTKLADEAVCIGSARSKDSYLNMQAVLSAAIATGCNAIHPGYGFLAENAKFIEMVEATGIKFIGPSSNVVSKLGDKATARAIAKAVGVPVVEGSDGVVENKEIGLKIAKQIGYPIMIKASSGGGGRGISVCHNDTEFKKAFDMTSMEAESAFGDKSVYIEKFVENPRHIEIQIIADSKGNVVHLYERDCSMQRRNQKLIEEAPSSILNEDLRRKMGQSAVKLAKHVGYENAGTIEFLVDSRKNYYFIEMNTRIQVEHPVTEMITGIDLVKEQIKIAYGKPLSFKQRDVKITGHAIECRINAEDPMNNFMPAPGKIGKILLPGGFNVRFDSHIYPDYEVPPFYDSMLGKLIVFAPTRKEAMRKMRIALEQLVIEGITTNIEYHYAILHATDFIKGTYDTGFVAKFNGLIQGEYNESLIG</sequence>
<evidence type="ECO:0000256" key="7">
    <source>
        <dbReference type="ARBA" id="ARBA00022741"/>
    </source>
</evidence>
<evidence type="ECO:0000256" key="9">
    <source>
        <dbReference type="ARBA" id="ARBA00022842"/>
    </source>
</evidence>
<keyword evidence="13" id="KW-0443">Lipid metabolism</keyword>
<evidence type="ECO:0000256" key="10">
    <source>
        <dbReference type="ARBA" id="ARBA00023267"/>
    </source>
</evidence>
<dbReference type="SUPFAM" id="SSF52440">
    <property type="entry name" value="PreATP-grasp domain"/>
    <property type="match status" value="1"/>
</dbReference>
<dbReference type="OMA" id="FINKPKH"/>
<keyword evidence="5 13" id="KW-0436">Ligase</keyword>
<keyword evidence="13" id="KW-0275">Fatty acid biosynthesis</keyword>
<dbReference type="SUPFAM" id="SSF56059">
    <property type="entry name" value="Glutathione synthetase ATP-binding domain-like"/>
    <property type="match status" value="1"/>
</dbReference>
<keyword evidence="8 12" id="KW-0067">ATP-binding</keyword>
<dbReference type="GO" id="GO:2001295">
    <property type="term" value="P:malonyl-CoA biosynthetic process"/>
    <property type="evidence" value="ECO:0007669"/>
    <property type="project" value="UniProtKB-UniPathway"/>
</dbReference>
<dbReference type="PROSITE" id="PS00867">
    <property type="entry name" value="CPSASE_2"/>
    <property type="match status" value="1"/>
</dbReference>
<dbReference type="Pfam" id="PF02785">
    <property type="entry name" value="Biotin_carb_C"/>
    <property type="match status" value="1"/>
</dbReference>
<dbReference type="PROSITE" id="PS50975">
    <property type="entry name" value="ATP_GRASP"/>
    <property type="match status" value="1"/>
</dbReference>
<dbReference type="EC" id="6.3.4.14" evidence="4 13"/>
<evidence type="ECO:0000256" key="1">
    <source>
        <dbReference type="ARBA" id="ARBA00003761"/>
    </source>
</evidence>
<dbReference type="InterPro" id="IPR005479">
    <property type="entry name" value="CPAse_ATP-bd"/>
</dbReference>
<dbReference type="PROSITE" id="PS50979">
    <property type="entry name" value="BC"/>
    <property type="match status" value="1"/>
</dbReference>
<feature type="domain" description="ATP-grasp" evidence="14">
    <location>
        <begin position="121"/>
        <end position="318"/>
    </location>
</feature>
<dbReference type="InterPro" id="IPR016185">
    <property type="entry name" value="PreATP-grasp_dom_sf"/>
</dbReference>
<dbReference type="GO" id="GO:0006633">
    <property type="term" value="P:fatty acid biosynthetic process"/>
    <property type="evidence" value="ECO:0007669"/>
    <property type="project" value="UniProtKB-KW"/>
</dbReference>
<evidence type="ECO:0000256" key="11">
    <source>
        <dbReference type="ARBA" id="ARBA00048600"/>
    </source>
</evidence>
<dbReference type="InterPro" id="IPR005481">
    <property type="entry name" value="BC-like_N"/>
</dbReference>
<dbReference type="EMBL" id="VKID01000001">
    <property type="protein sequence ID" value="TRY00092.1"/>
    <property type="molecule type" value="Genomic_DNA"/>
</dbReference>
<evidence type="ECO:0000256" key="2">
    <source>
        <dbReference type="ARBA" id="ARBA00004956"/>
    </source>
</evidence>
<dbReference type="Pfam" id="PF02786">
    <property type="entry name" value="CPSase_L_D2"/>
    <property type="match status" value="1"/>
</dbReference>
<dbReference type="InterPro" id="IPR011764">
    <property type="entry name" value="Biotin_carboxylation_dom"/>
</dbReference>
<dbReference type="AlphaFoldDB" id="A0A553IIT9"/>
<evidence type="ECO:0000256" key="13">
    <source>
        <dbReference type="RuleBase" id="RU365063"/>
    </source>
</evidence>